<protein>
    <submittedName>
        <fullName evidence="2">Uncharacterized protein</fullName>
    </submittedName>
</protein>
<gene>
    <name evidence="2" type="ORF">ALC57_13427</name>
</gene>
<evidence type="ECO:0000256" key="1">
    <source>
        <dbReference type="SAM" id="MobiDB-lite"/>
    </source>
</evidence>
<feature type="region of interest" description="Disordered" evidence="1">
    <location>
        <begin position="49"/>
        <end position="81"/>
    </location>
</feature>
<evidence type="ECO:0000313" key="2">
    <source>
        <dbReference type="EMBL" id="KYN14260.1"/>
    </source>
</evidence>
<sequence>MQTELTIVNAVCLCTACVSIIKELRSARSQFLWVSYRRYPLYLTELQSKASTSPHLRDRNLPRSEGPFARTDPASLHSRHS</sequence>
<organism evidence="2 3">
    <name type="scientific">Trachymyrmex cornetzi</name>
    <dbReference type="NCBI Taxonomy" id="471704"/>
    <lineage>
        <taxon>Eukaryota</taxon>
        <taxon>Metazoa</taxon>
        <taxon>Ecdysozoa</taxon>
        <taxon>Arthropoda</taxon>
        <taxon>Hexapoda</taxon>
        <taxon>Insecta</taxon>
        <taxon>Pterygota</taxon>
        <taxon>Neoptera</taxon>
        <taxon>Endopterygota</taxon>
        <taxon>Hymenoptera</taxon>
        <taxon>Apocrita</taxon>
        <taxon>Aculeata</taxon>
        <taxon>Formicoidea</taxon>
        <taxon>Formicidae</taxon>
        <taxon>Myrmicinae</taxon>
        <taxon>Trachymyrmex</taxon>
    </lineage>
</organism>
<reference evidence="2 3" key="1">
    <citation type="submission" date="2015-09" db="EMBL/GenBank/DDBJ databases">
        <title>Trachymyrmex cornetzi WGS genome.</title>
        <authorList>
            <person name="Nygaard S."/>
            <person name="Hu H."/>
            <person name="Boomsma J."/>
            <person name="Zhang G."/>
        </authorList>
    </citation>
    <scope>NUCLEOTIDE SEQUENCE [LARGE SCALE GENOMIC DNA]</scope>
    <source>
        <strain evidence="2">Tcor2-1</strain>
        <tissue evidence="2">Whole body</tissue>
    </source>
</reference>
<dbReference type="Proteomes" id="UP000078492">
    <property type="component" value="Unassembled WGS sequence"/>
</dbReference>
<dbReference type="AlphaFoldDB" id="A0A195DMX9"/>
<evidence type="ECO:0000313" key="3">
    <source>
        <dbReference type="Proteomes" id="UP000078492"/>
    </source>
</evidence>
<name>A0A195DMX9_9HYME</name>
<accession>A0A195DMX9</accession>
<keyword evidence="3" id="KW-1185">Reference proteome</keyword>
<dbReference type="EMBL" id="KQ980713">
    <property type="protein sequence ID" value="KYN14260.1"/>
    <property type="molecule type" value="Genomic_DNA"/>
</dbReference>
<proteinExistence type="predicted"/>